<dbReference type="eggNOG" id="COG0233">
    <property type="taxonomic scope" value="Bacteria"/>
</dbReference>
<dbReference type="Gene3D" id="3.30.1360.40">
    <property type="match status" value="1"/>
</dbReference>
<dbReference type="NCBIfam" id="TIGR00496">
    <property type="entry name" value="frr"/>
    <property type="match status" value="1"/>
</dbReference>
<dbReference type="Gene3D" id="1.10.132.20">
    <property type="entry name" value="Ribosome-recycling factor"/>
    <property type="match status" value="1"/>
</dbReference>
<dbReference type="GO" id="GO:0005829">
    <property type="term" value="C:cytosol"/>
    <property type="evidence" value="ECO:0007669"/>
    <property type="project" value="GOC"/>
</dbReference>
<dbReference type="AlphaFoldDB" id="M1LMC8"/>
<dbReference type="SUPFAM" id="SSF55194">
    <property type="entry name" value="Ribosome recycling factor, RRF"/>
    <property type="match status" value="1"/>
</dbReference>
<dbReference type="FunFam" id="1.10.132.20:FF:000001">
    <property type="entry name" value="Ribosome-recycling factor"/>
    <property type="match status" value="1"/>
</dbReference>
<dbReference type="EMBL" id="CP003803">
    <property type="protein sequence ID" value="AGF46877.1"/>
    <property type="molecule type" value="Genomic_DNA"/>
</dbReference>
<dbReference type="GO" id="GO:0043023">
    <property type="term" value="F:ribosomal large subunit binding"/>
    <property type="evidence" value="ECO:0007669"/>
    <property type="project" value="TreeGrafter"/>
</dbReference>
<dbReference type="PANTHER" id="PTHR20982">
    <property type="entry name" value="RIBOSOME RECYCLING FACTOR"/>
    <property type="match status" value="1"/>
</dbReference>
<dbReference type="Pfam" id="PF01765">
    <property type="entry name" value="RRF"/>
    <property type="match status" value="1"/>
</dbReference>
<evidence type="ECO:0000256" key="2">
    <source>
        <dbReference type="ARBA" id="ARBA00005912"/>
    </source>
</evidence>
<dbReference type="HAMAP" id="MF_00040">
    <property type="entry name" value="RRF"/>
    <property type="match status" value="1"/>
</dbReference>
<evidence type="ECO:0000313" key="9">
    <source>
        <dbReference type="Proteomes" id="UP000011547"/>
    </source>
</evidence>
<comment type="function">
    <text evidence="5 6">Responsible for the release of ribosomes from messenger RNA at the termination of protein biosynthesis. May increase the efficiency of translation by recycling ribosomes from one round of translation to another.</text>
</comment>
<evidence type="ECO:0000256" key="6">
    <source>
        <dbReference type="HAMAP-Rule" id="MF_00040"/>
    </source>
</evidence>
<evidence type="ECO:0000259" key="7">
    <source>
        <dbReference type="Pfam" id="PF01765"/>
    </source>
</evidence>
<dbReference type="HOGENOM" id="CLU_073981_2_0_4"/>
<dbReference type="STRING" id="1208919.CDSE_0572"/>
<dbReference type="InterPro" id="IPR002661">
    <property type="entry name" value="Ribosome_recyc_fac"/>
</dbReference>
<organism evidence="8 9">
    <name type="scientific">Candidatus Kinetoplastidibacterium desouzai TCC079E</name>
    <dbReference type="NCBI Taxonomy" id="1208919"/>
    <lineage>
        <taxon>Bacteria</taxon>
        <taxon>Pseudomonadati</taxon>
        <taxon>Pseudomonadota</taxon>
        <taxon>Betaproteobacteria</taxon>
        <taxon>Candidatus Kinetoplastidibacterium</taxon>
    </lineage>
</organism>
<dbReference type="CDD" id="cd00520">
    <property type="entry name" value="RRF"/>
    <property type="match status" value="1"/>
</dbReference>
<reference evidence="8 9" key="1">
    <citation type="journal article" date="2013" name="Genome Biol. Evol.">
        <title>Genome evolution and phylogenomic analysis of candidatus kinetoplastibacterium, the betaproteobacterial endosymbionts of strigomonas and angomonas.</title>
        <authorList>
            <person name="Alves J.M."/>
            <person name="Serrano M.G."/>
            <person name="Maia da Silva F."/>
            <person name="Voegtly L.J."/>
            <person name="Matveyev A.V."/>
            <person name="Teixeira M.M."/>
            <person name="Camargo E.P."/>
            <person name="Buck G.A."/>
        </authorList>
    </citation>
    <scope>NUCLEOTIDE SEQUENCE [LARGE SCALE GENOMIC DNA]</scope>
    <source>
        <strain evidence="8 9">TCC079E</strain>
    </source>
</reference>
<dbReference type="KEGG" id="kde:CDSE_0572"/>
<protein>
    <recommendedName>
        <fullName evidence="6">Ribosome-recycling factor</fullName>
        <shortName evidence="6">RRF</shortName>
    </recommendedName>
    <alternativeName>
        <fullName evidence="6">Ribosome-releasing factor</fullName>
    </alternativeName>
</protein>
<dbReference type="GO" id="GO:0002184">
    <property type="term" value="P:cytoplasmic translational termination"/>
    <property type="evidence" value="ECO:0007669"/>
    <property type="project" value="TreeGrafter"/>
</dbReference>
<evidence type="ECO:0000313" key="8">
    <source>
        <dbReference type="EMBL" id="AGF46877.1"/>
    </source>
</evidence>
<feature type="domain" description="Ribosome recycling factor" evidence="7">
    <location>
        <begin position="22"/>
        <end position="184"/>
    </location>
</feature>
<comment type="subcellular location">
    <subcellularLocation>
        <location evidence="1 6">Cytoplasm</location>
    </subcellularLocation>
</comment>
<gene>
    <name evidence="6" type="primary">frr</name>
    <name evidence="8" type="ORF">CDSE_0572</name>
</gene>
<dbReference type="InterPro" id="IPR036191">
    <property type="entry name" value="RRF_sf"/>
</dbReference>
<keyword evidence="9" id="KW-1185">Reference proteome</keyword>
<name>M1LMC8_9PROT</name>
<dbReference type="OrthoDB" id="9804006at2"/>
<keyword evidence="4 6" id="KW-0648">Protein biosynthesis</keyword>
<evidence type="ECO:0000256" key="5">
    <source>
        <dbReference type="ARBA" id="ARBA00025050"/>
    </source>
</evidence>
<evidence type="ECO:0000256" key="4">
    <source>
        <dbReference type="ARBA" id="ARBA00022917"/>
    </source>
</evidence>
<dbReference type="InterPro" id="IPR023584">
    <property type="entry name" value="Ribosome_recyc_fac_dom"/>
</dbReference>
<accession>M1LMC8</accession>
<proteinExistence type="inferred from homology"/>
<keyword evidence="3 6" id="KW-0963">Cytoplasm</keyword>
<dbReference type="PATRIC" id="fig|1208919.3.peg.315"/>
<evidence type="ECO:0000256" key="3">
    <source>
        <dbReference type="ARBA" id="ARBA00022490"/>
    </source>
</evidence>
<dbReference type="PANTHER" id="PTHR20982:SF3">
    <property type="entry name" value="MITOCHONDRIAL RIBOSOME RECYCLING FACTOR PSEUDO 1"/>
    <property type="match status" value="1"/>
</dbReference>
<dbReference type="RefSeq" id="WP_015396288.1">
    <property type="nucleotide sequence ID" value="NC_020294.1"/>
</dbReference>
<evidence type="ECO:0000256" key="1">
    <source>
        <dbReference type="ARBA" id="ARBA00004496"/>
    </source>
</evidence>
<dbReference type="FunFam" id="3.30.1360.40:FF:000001">
    <property type="entry name" value="Ribosome-recycling factor"/>
    <property type="match status" value="1"/>
</dbReference>
<dbReference type="Proteomes" id="UP000011547">
    <property type="component" value="Chromosome"/>
</dbReference>
<comment type="similarity">
    <text evidence="2 6">Belongs to the RRF family.</text>
</comment>
<sequence length="186" mass="21242">MVIDNIYNSAELKMSKSVEVLKLNLAKIRTGRAHTGILDHIKIDYYGTPSLISQVANVSLIDARTISVTPYEKNMLGHIEKSIRESDLGLNPIPMGDTIRVPMPVLTEERRRDLVKISKSEGEETKIAVRNIRRECNDLVKRMLKEKEISENEERKIQDSIQKVTDSKISEIDKMISHKESEIMII</sequence>